<dbReference type="InterPro" id="IPR042566">
    <property type="entry name" value="L1_C"/>
</dbReference>
<sequence>MSENISDMGKKIVTQAQSVPNKMNSKRLTPKHIAISWQMFRTKRILKAARERKKVTYKGSSIRLSNDFLTETHQDRKKWKEIYKVMQTKGLNPIILYPEKLPFKIEREIRSFTYKQTNKQKTTQKNKTKN</sequence>
<dbReference type="Gene3D" id="3.30.70.1820">
    <property type="entry name" value="L1 transposable element, RRM domain"/>
    <property type="match status" value="1"/>
</dbReference>
<dbReference type="InterPro" id="IPR004244">
    <property type="entry name" value="Transposase_22"/>
</dbReference>
<dbReference type="Gene3D" id="3.30.250.20">
    <property type="entry name" value="L1 transposable element, C-terminal domain"/>
    <property type="match status" value="1"/>
</dbReference>
<dbReference type="InterPro" id="IPR035300">
    <property type="entry name" value="L1_dsRBD"/>
</dbReference>
<evidence type="ECO:0000313" key="3">
    <source>
        <dbReference type="EMBL" id="KAF6392681.1"/>
    </source>
</evidence>
<feature type="domain" description="L1 transposable element RRM" evidence="1">
    <location>
        <begin position="13"/>
        <end position="67"/>
    </location>
</feature>
<dbReference type="Pfam" id="PF17490">
    <property type="entry name" value="Tnp_22_dsRBD"/>
    <property type="match status" value="1"/>
</dbReference>
<dbReference type="InterPro" id="IPR043636">
    <property type="entry name" value="L1_RRM_dom"/>
</dbReference>
<accession>A0A7J8B2C8</accession>
<protein>
    <submittedName>
        <fullName evidence="3">Uncharacterized protein</fullName>
    </submittedName>
</protein>
<evidence type="ECO:0000313" key="4">
    <source>
        <dbReference type="Proteomes" id="UP000558488"/>
    </source>
</evidence>
<dbReference type="Pfam" id="PF02994">
    <property type="entry name" value="Transposase_22"/>
    <property type="match status" value="1"/>
</dbReference>
<evidence type="ECO:0000259" key="2">
    <source>
        <dbReference type="Pfam" id="PF17490"/>
    </source>
</evidence>
<dbReference type="AlphaFoldDB" id="A0A7J8B2C8"/>
<dbReference type="EMBL" id="JACAGB010000001">
    <property type="protein sequence ID" value="KAF6392681.1"/>
    <property type="molecule type" value="Genomic_DNA"/>
</dbReference>
<comment type="caution">
    <text evidence="3">The sequence shown here is derived from an EMBL/GenBank/DDBJ whole genome shotgun (WGS) entry which is preliminary data.</text>
</comment>
<gene>
    <name evidence="3" type="ORF">mPipKuh1_007864</name>
</gene>
<dbReference type="Proteomes" id="UP000558488">
    <property type="component" value="Unassembled WGS sequence"/>
</dbReference>
<organism evidence="3 4">
    <name type="scientific">Pipistrellus kuhlii</name>
    <name type="common">Kuhl's pipistrelle</name>
    <dbReference type="NCBI Taxonomy" id="59472"/>
    <lineage>
        <taxon>Eukaryota</taxon>
        <taxon>Metazoa</taxon>
        <taxon>Chordata</taxon>
        <taxon>Craniata</taxon>
        <taxon>Vertebrata</taxon>
        <taxon>Euteleostomi</taxon>
        <taxon>Mammalia</taxon>
        <taxon>Eutheria</taxon>
        <taxon>Laurasiatheria</taxon>
        <taxon>Chiroptera</taxon>
        <taxon>Yangochiroptera</taxon>
        <taxon>Vespertilionidae</taxon>
        <taxon>Pipistrellus</taxon>
    </lineage>
</organism>
<name>A0A7J8B2C8_PIPKU</name>
<dbReference type="PANTHER" id="PTHR11505">
    <property type="entry name" value="L1 TRANSPOSABLE ELEMENT-RELATED"/>
    <property type="match status" value="1"/>
</dbReference>
<feature type="domain" description="L1 transposable element dsRBD-like" evidence="2">
    <location>
        <begin position="71"/>
        <end position="124"/>
    </location>
</feature>
<evidence type="ECO:0000259" key="1">
    <source>
        <dbReference type="Pfam" id="PF02994"/>
    </source>
</evidence>
<reference evidence="3 4" key="1">
    <citation type="journal article" date="2020" name="Nature">
        <title>Six reference-quality genomes reveal evolution of bat adaptations.</title>
        <authorList>
            <person name="Jebb D."/>
            <person name="Huang Z."/>
            <person name="Pippel M."/>
            <person name="Hughes G.M."/>
            <person name="Lavrichenko K."/>
            <person name="Devanna P."/>
            <person name="Winkler S."/>
            <person name="Jermiin L.S."/>
            <person name="Skirmuntt E.C."/>
            <person name="Katzourakis A."/>
            <person name="Burkitt-Gray L."/>
            <person name="Ray D.A."/>
            <person name="Sullivan K.A.M."/>
            <person name="Roscito J.G."/>
            <person name="Kirilenko B.M."/>
            <person name="Davalos L.M."/>
            <person name="Corthals A.P."/>
            <person name="Power M.L."/>
            <person name="Jones G."/>
            <person name="Ransome R.D."/>
            <person name="Dechmann D.K.N."/>
            <person name="Locatelli A.G."/>
            <person name="Puechmaille S.J."/>
            <person name="Fedrigo O."/>
            <person name="Jarvis E.D."/>
            <person name="Hiller M."/>
            <person name="Vernes S.C."/>
            <person name="Myers E.W."/>
            <person name="Teeling E.C."/>
        </authorList>
    </citation>
    <scope>NUCLEOTIDE SEQUENCE [LARGE SCALE GENOMIC DNA]</scope>
    <source>
        <strain evidence="3">MPipKuh1</strain>
        <tissue evidence="3">Flight muscle</tissue>
    </source>
</reference>
<proteinExistence type="predicted"/>
<keyword evidence="4" id="KW-1185">Reference proteome</keyword>